<protein>
    <recommendedName>
        <fullName evidence="1">acetate--CoA ligase</fullName>
        <ecNumber evidence="1">6.2.1.1</ecNumber>
    </recommendedName>
</protein>
<sequence>MADVGWITDDIQIYCVRPSRQRSHYHGAHHVENHDLSSLCVLSSVGEPIDPEASNWYNERVGKTQCAIADTFWQTETGSIVITPFPGVIETLPGSAIIPFFGIEPAILDPVTGNELEGNNVEGVLVLKTPWPSIARTVCKEHKSYLGTCMNVCHFAFLTLFHTSRGPSCI</sequence>
<dbReference type="EC" id="6.2.1.1" evidence="1"/>
<evidence type="ECO:0000259" key="2">
    <source>
        <dbReference type="Pfam" id="PF00501"/>
    </source>
</evidence>
<dbReference type="EMBL" id="DS547157">
    <property type="protein sequence ID" value="EDQ99925.1"/>
    <property type="molecule type" value="Genomic_DNA"/>
</dbReference>
<evidence type="ECO:0000313" key="4">
    <source>
        <dbReference type="EMBL" id="EDR01703.1"/>
    </source>
</evidence>
<evidence type="ECO:0000313" key="5">
    <source>
        <dbReference type="Proteomes" id="UP000001194"/>
    </source>
</evidence>
<dbReference type="GO" id="GO:0005829">
    <property type="term" value="C:cytosol"/>
    <property type="evidence" value="ECO:0007669"/>
    <property type="project" value="TreeGrafter"/>
</dbReference>
<dbReference type="KEGG" id="lbc:LACBIDRAFT_315081"/>
<reference evidence="4 5" key="1">
    <citation type="journal article" date="2008" name="Nature">
        <title>The genome of Laccaria bicolor provides insights into mycorrhizal symbiosis.</title>
        <authorList>
            <person name="Martin F."/>
            <person name="Aerts A."/>
            <person name="Ahren D."/>
            <person name="Brun A."/>
            <person name="Danchin E.G.J."/>
            <person name="Duchaussoy F."/>
            <person name="Gibon J."/>
            <person name="Kohler A."/>
            <person name="Lindquist E."/>
            <person name="Pereda V."/>
            <person name="Salamov A."/>
            <person name="Shapiro H.J."/>
            <person name="Wuyts J."/>
            <person name="Blaudez D."/>
            <person name="Buee M."/>
            <person name="Brokstein P."/>
            <person name="Canbaeck B."/>
            <person name="Cohen D."/>
            <person name="Courty P.E."/>
            <person name="Coutinho P.M."/>
            <person name="Delaruelle C."/>
            <person name="Detter J.C."/>
            <person name="Deveau A."/>
            <person name="DiFazio S."/>
            <person name="Duplessis S."/>
            <person name="Fraissinet-Tachet L."/>
            <person name="Lucic E."/>
            <person name="Frey-Klett P."/>
            <person name="Fourrey C."/>
            <person name="Feussner I."/>
            <person name="Gay G."/>
            <person name="Grimwood J."/>
            <person name="Hoegger P.J."/>
            <person name="Jain P."/>
            <person name="Kilaru S."/>
            <person name="Labbe J."/>
            <person name="Lin Y.C."/>
            <person name="Legue V."/>
            <person name="Le Tacon F."/>
            <person name="Marmeisse R."/>
            <person name="Melayah D."/>
            <person name="Montanini B."/>
            <person name="Muratet M."/>
            <person name="Nehls U."/>
            <person name="Niculita-Hirzel H."/>
            <person name="Oudot-Le Secq M.P."/>
            <person name="Peter M."/>
            <person name="Quesneville H."/>
            <person name="Rajashekar B."/>
            <person name="Reich M."/>
            <person name="Rouhier N."/>
            <person name="Schmutz J."/>
            <person name="Yin T."/>
            <person name="Chalot M."/>
            <person name="Henrissat B."/>
            <person name="Kuees U."/>
            <person name="Lucas S."/>
            <person name="Van de Peer Y."/>
            <person name="Podila G.K."/>
            <person name="Polle A."/>
            <person name="Pukkila P.J."/>
            <person name="Richardson P.M."/>
            <person name="Rouze P."/>
            <person name="Sanders I.R."/>
            <person name="Stajich J.E."/>
            <person name="Tunlid A."/>
            <person name="Tuskan G."/>
            <person name="Grigoriev I.V."/>
        </authorList>
    </citation>
    <scope>NUCLEOTIDE SEQUENCE [LARGE SCALE GENOMIC DNA]</scope>
    <source>
        <strain evidence="5">S238N-H82 / ATCC MYA-4686</strain>
    </source>
</reference>
<dbReference type="RefSeq" id="XP_001889468.1">
    <property type="nucleotide sequence ID" value="XM_001889433.1"/>
</dbReference>
<dbReference type="InParanoid" id="B0DV00"/>
<organism evidence="5">
    <name type="scientific">Laccaria bicolor (strain S238N-H82 / ATCC MYA-4686)</name>
    <name type="common">Bicoloured deceiver</name>
    <name type="synonym">Laccaria laccata var. bicolor</name>
    <dbReference type="NCBI Taxonomy" id="486041"/>
    <lineage>
        <taxon>Eukaryota</taxon>
        <taxon>Fungi</taxon>
        <taxon>Dikarya</taxon>
        <taxon>Basidiomycota</taxon>
        <taxon>Agaricomycotina</taxon>
        <taxon>Agaricomycetes</taxon>
        <taxon>Agaricomycetidae</taxon>
        <taxon>Agaricales</taxon>
        <taxon>Agaricineae</taxon>
        <taxon>Hydnangiaceae</taxon>
        <taxon>Laccaria</taxon>
    </lineage>
</organism>
<dbReference type="EMBL" id="DS547137">
    <property type="protein sequence ID" value="EDR01703.1"/>
    <property type="molecule type" value="Genomic_DNA"/>
</dbReference>
<dbReference type="InterPro" id="IPR000873">
    <property type="entry name" value="AMP-dep_synth/lig_dom"/>
</dbReference>
<keyword evidence="5" id="KW-1185">Reference proteome</keyword>
<evidence type="ECO:0000256" key="1">
    <source>
        <dbReference type="ARBA" id="ARBA00013275"/>
    </source>
</evidence>
<dbReference type="Gene3D" id="3.40.50.12780">
    <property type="entry name" value="N-terminal domain of ligase-like"/>
    <property type="match status" value="1"/>
</dbReference>
<dbReference type="GO" id="GO:0006085">
    <property type="term" value="P:acetyl-CoA biosynthetic process"/>
    <property type="evidence" value="ECO:0007669"/>
    <property type="project" value="TreeGrafter"/>
</dbReference>
<dbReference type="GeneID" id="6083341"/>
<dbReference type="AlphaFoldDB" id="B0DV00"/>
<dbReference type="STRING" id="486041.B0DV00"/>
<dbReference type="SUPFAM" id="SSF56801">
    <property type="entry name" value="Acetyl-CoA synthetase-like"/>
    <property type="match status" value="1"/>
</dbReference>
<dbReference type="RefSeq" id="XP_001887779.1">
    <property type="nucleotide sequence ID" value="XM_001887744.1"/>
</dbReference>
<dbReference type="PANTHER" id="PTHR24095:SF14">
    <property type="entry name" value="ACETYL-COENZYME A SYNTHETASE 1"/>
    <property type="match status" value="1"/>
</dbReference>
<dbReference type="GO" id="GO:0003987">
    <property type="term" value="F:acetate-CoA ligase activity"/>
    <property type="evidence" value="ECO:0007669"/>
    <property type="project" value="UniProtKB-EC"/>
</dbReference>
<dbReference type="KEGG" id="lbc:LACBIDRAFT_310736"/>
<dbReference type="PANTHER" id="PTHR24095">
    <property type="entry name" value="ACETYL-COENZYME A SYNTHETASE"/>
    <property type="match status" value="1"/>
</dbReference>
<feature type="domain" description="AMP-dependent synthetase/ligase" evidence="2">
    <location>
        <begin position="30"/>
        <end position="131"/>
    </location>
</feature>
<gene>
    <name evidence="4" type="ORF">LACBIDRAFT_310736</name>
    <name evidence="3" type="ORF">LACBIDRAFT_315081</name>
</gene>
<dbReference type="HOGENOM" id="CLU_1337707_0_0_1"/>
<evidence type="ECO:0000313" key="3">
    <source>
        <dbReference type="EMBL" id="EDQ99925.1"/>
    </source>
</evidence>
<name>B0DV00_LACBS</name>
<dbReference type="Proteomes" id="UP000001194">
    <property type="component" value="Unassembled WGS sequence"/>
</dbReference>
<dbReference type="InterPro" id="IPR042099">
    <property type="entry name" value="ANL_N_sf"/>
</dbReference>
<dbReference type="GeneID" id="6085128"/>
<dbReference type="OrthoDB" id="3019160at2759"/>
<proteinExistence type="predicted"/>
<dbReference type="Pfam" id="PF00501">
    <property type="entry name" value="AMP-binding"/>
    <property type="match status" value="1"/>
</dbReference>
<accession>B0DV00</accession>